<dbReference type="Proteomes" id="UP000039046">
    <property type="component" value="Unassembled WGS sequence"/>
</dbReference>
<keyword evidence="1" id="KW-0812">Transmembrane</keyword>
<keyword evidence="4" id="KW-1185">Reference proteome</keyword>
<evidence type="ECO:0000313" key="3">
    <source>
        <dbReference type="EMBL" id="CEJ82987.1"/>
    </source>
</evidence>
<dbReference type="HOGENOM" id="CLU_1185051_0_0_1"/>
<feature type="transmembrane region" description="Helical" evidence="1">
    <location>
        <begin position="197"/>
        <end position="218"/>
    </location>
</feature>
<name>A0A0A1T9M4_9HYPO</name>
<keyword evidence="1" id="KW-0472">Membrane</keyword>
<dbReference type="OrthoDB" id="4774241at2759"/>
<sequence length="224" mass="23053">MKFSLFAMTAMVATAFAAPSVPTNTVNDAVEQLTDIVVDDLGVGELLSKRDEPIKDATGLINVLSTGLDSIKVTTGAINTTLAQVQSGAVSKDNGTATAGTQLTELHYKLTEILQKLLGAAGIDIQAADHDKVLGLIVELVSEVLYTVKALLTVLGVRKVLASILQSVFTLLAEILSALVSLIGTLVPALIAALSPLLSALGNTVLAPLLSIIADLLASLTGAK</sequence>
<gene>
    <name evidence="3" type="ORF">VHEMI03023</name>
</gene>
<keyword evidence="1" id="KW-1133">Transmembrane helix</keyword>
<feature type="signal peptide" evidence="2">
    <location>
        <begin position="1"/>
        <end position="17"/>
    </location>
</feature>
<evidence type="ECO:0000256" key="2">
    <source>
        <dbReference type="SAM" id="SignalP"/>
    </source>
</evidence>
<proteinExistence type="predicted"/>
<evidence type="ECO:0000256" key="1">
    <source>
        <dbReference type="SAM" id="Phobius"/>
    </source>
</evidence>
<feature type="chain" id="PRO_5001979436" evidence="2">
    <location>
        <begin position="18"/>
        <end position="224"/>
    </location>
</feature>
<keyword evidence="2" id="KW-0732">Signal</keyword>
<dbReference type="EMBL" id="CDHN01000001">
    <property type="protein sequence ID" value="CEJ82987.1"/>
    <property type="molecule type" value="Genomic_DNA"/>
</dbReference>
<feature type="transmembrane region" description="Helical" evidence="1">
    <location>
        <begin position="169"/>
        <end position="191"/>
    </location>
</feature>
<organism evidence="3 4">
    <name type="scientific">[Torrubiella] hemipterigena</name>
    <dbReference type="NCBI Taxonomy" id="1531966"/>
    <lineage>
        <taxon>Eukaryota</taxon>
        <taxon>Fungi</taxon>
        <taxon>Dikarya</taxon>
        <taxon>Ascomycota</taxon>
        <taxon>Pezizomycotina</taxon>
        <taxon>Sordariomycetes</taxon>
        <taxon>Hypocreomycetidae</taxon>
        <taxon>Hypocreales</taxon>
        <taxon>Clavicipitaceae</taxon>
        <taxon>Clavicipitaceae incertae sedis</taxon>
        <taxon>'Torrubiella' clade</taxon>
    </lineage>
</organism>
<evidence type="ECO:0000313" key="4">
    <source>
        <dbReference type="Proteomes" id="UP000039046"/>
    </source>
</evidence>
<dbReference type="AlphaFoldDB" id="A0A0A1T9M4"/>
<accession>A0A0A1T9M4</accession>
<reference evidence="3 4" key="1">
    <citation type="journal article" date="2015" name="Genome Announc.">
        <title>Draft Genome Sequence and Gene Annotation of the Entomopathogenic Fungus Verticillium hemipterigenum.</title>
        <authorList>
            <person name="Horn F."/>
            <person name="Habel A."/>
            <person name="Scharf D.H."/>
            <person name="Dworschak J."/>
            <person name="Brakhage A.A."/>
            <person name="Guthke R."/>
            <person name="Hertweck C."/>
            <person name="Linde J."/>
        </authorList>
    </citation>
    <scope>NUCLEOTIDE SEQUENCE [LARGE SCALE GENOMIC DNA]</scope>
</reference>
<protein>
    <submittedName>
        <fullName evidence="3">Uncharacterized protein</fullName>
    </submittedName>
</protein>